<evidence type="ECO:0000313" key="3">
    <source>
        <dbReference type="Proteomes" id="UP001552299"/>
    </source>
</evidence>
<dbReference type="Proteomes" id="UP001552299">
    <property type="component" value="Unassembled WGS sequence"/>
</dbReference>
<dbReference type="AlphaFoldDB" id="A0ABD0TZ55"/>
<dbReference type="EMBL" id="JANQDX010000019">
    <property type="protein sequence ID" value="KAL0904835.1"/>
    <property type="molecule type" value="Genomic_DNA"/>
</dbReference>
<feature type="compositionally biased region" description="Low complexity" evidence="1">
    <location>
        <begin position="38"/>
        <end position="58"/>
    </location>
</feature>
<reference evidence="2 3" key="1">
    <citation type="journal article" date="2024" name="Plant Biotechnol. J.">
        <title>Dendrobium thyrsiflorum genome and its molecular insights into genes involved in important horticultural traits.</title>
        <authorList>
            <person name="Chen B."/>
            <person name="Wang J.Y."/>
            <person name="Zheng P.J."/>
            <person name="Li K.L."/>
            <person name="Liang Y.M."/>
            <person name="Chen X.F."/>
            <person name="Zhang C."/>
            <person name="Zhao X."/>
            <person name="He X."/>
            <person name="Zhang G.Q."/>
            <person name="Liu Z.J."/>
            <person name="Xu Q."/>
        </authorList>
    </citation>
    <scope>NUCLEOTIDE SEQUENCE [LARGE SCALE GENOMIC DNA]</scope>
    <source>
        <strain evidence="2">GZMU011</strain>
    </source>
</reference>
<sequence length="291" mass="31839">MQVDVNERKGFISVKKQLDVDPGCDPPAEHHPSLAAIPTPSTTLHPTSPSRLPLHPSSPGKPCMGDPDVDHGFLYDDQGRVDILGSPFFDVEFGNDRTADEYVDRIIYQLSLAIEDRIPPGRWYIVSAPPTSPDPTTSPATTTIRATFLFVPLRPTAEHHPSLAAIPTLSTTLHPNSPSRLPLHPSSPGKPCMGDSDVDHGFLYDDQGRVDILGSPFFDVEFGNDRTADEYVDRIIYQLSLAIEDRIPLGRWYIVSAPPTSPNPTTSPAATTIRATCLLVASWSLLAIFLR</sequence>
<accession>A0ABD0TZ55</accession>
<name>A0ABD0TZ55_DENTH</name>
<proteinExistence type="predicted"/>
<feature type="region of interest" description="Disordered" evidence="1">
    <location>
        <begin position="18"/>
        <end position="58"/>
    </location>
</feature>
<protein>
    <submittedName>
        <fullName evidence="2">Uncharacterized protein</fullName>
    </submittedName>
</protein>
<organism evidence="2 3">
    <name type="scientific">Dendrobium thyrsiflorum</name>
    <name type="common">Pinecone-like raceme dendrobium</name>
    <name type="synonym">Orchid</name>
    <dbReference type="NCBI Taxonomy" id="117978"/>
    <lineage>
        <taxon>Eukaryota</taxon>
        <taxon>Viridiplantae</taxon>
        <taxon>Streptophyta</taxon>
        <taxon>Embryophyta</taxon>
        <taxon>Tracheophyta</taxon>
        <taxon>Spermatophyta</taxon>
        <taxon>Magnoliopsida</taxon>
        <taxon>Liliopsida</taxon>
        <taxon>Asparagales</taxon>
        <taxon>Orchidaceae</taxon>
        <taxon>Epidendroideae</taxon>
        <taxon>Malaxideae</taxon>
        <taxon>Dendrobiinae</taxon>
        <taxon>Dendrobium</taxon>
    </lineage>
</organism>
<evidence type="ECO:0000256" key="1">
    <source>
        <dbReference type="SAM" id="MobiDB-lite"/>
    </source>
</evidence>
<comment type="caution">
    <text evidence="2">The sequence shown here is derived from an EMBL/GenBank/DDBJ whole genome shotgun (WGS) entry which is preliminary data.</text>
</comment>
<evidence type="ECO:0000313" key="2">
    <source>
        <dbReference type="EMBL" id="KAL0904835.1"/>
    </source>
</evidence>
<keyword evidence="3" id="KW-1185">Reference proteome</keyword>
<gene>
    <name evidence="2" type="ORF">M5K25_026990</name>
</gene>